<dbReference type="OrthoDB" id="1132160at2"/>
<evidence type="ECO:0008006" key="4">
    <source>
        <dbReference type="Google" id="ProtNLM"/>
    </source>
</evidence>
<dbReference type="EMBL" id="FPCA01000003">
    <property type="protein sequence ID" value="SFU86552.1"/>
    <property type="molecule type" value="Genomic_DNA"/>
</dbReference>
<evidence type="ECO:0000313" key="2">
    <source>
        <dbReference type="EMBL" id="SFU86552.1"/>
    </source>
</evidence>
<dbReference type="AlphaFoldDB" id="A0A1I7JMV6"/>
<dbReference type="RefSeq" id="WP_068838008.1">
    <property type="nucleotide sequence ID" value="NZ_BMXC01000003.1"/>
</dbReference>
<evidence type="ECO:0000313" key="3">
    <source>
        <dbReference type="Proteomes" id="UP000182491"/>
    </source>
</evidence>
<gene>
    <name evidence="2" type="ORF">SAMN04487941_3049</name>
</gene>
<feature type="transmembrane region" description="Helical" evidence="1">
    <location>
        <begin position="145"/>
        <end position="167"/>
    </location>
</feature>
<name>A0A1I7JMV6_9BACT</name>
<organism evidence="2 3">
    <name type="scientific">Pontibacter akesuensis</name>
    <dbReference type="NCBI Taxonomy" id="388950"/>
    <lineage>
        <taxon>Bacteria</taxon>
        <taxon>Pseudomonadati</taxon>
        <taxon>Bacteroidota</taxon>
        <taxon>Cytophagia</taxon>
        <taxon>Cytophagales</taxon>
        <taxon>Hymenobacteraceae</taxon>
        <taxon>Pontibacter</taxon>
    </lineage>
</organism>
<feature type="transmembrane region" description="Helical" evidence="1">
    <location>
        <begin position="75"/>
        <end position="93"/>
    </location>
</feature>
<dbReference type="STRING" id="388950.GCA_001611675_02016"/>
<reference evidence="3" key="1">
    <citation type="submission" date="2016-10" db="EMBL/GenBank/DDBJ databases">
        <authorList>
            <person name="Varghese N."/>
        </authorList>
    </citation>
    <scope>NUCLEOTIDE SEQUENCE [LARGE SCALE GENOMIC DNA]</scope>
    <source>
        <strain evidence="3">DSM 18820</strain>
    </source>
</reference>
<accession>A0A1I7JMV6</accession>
<keyword evidence="3" id="KW-1185">Reference proteome</keyword>
<proteinExistence type="predicted"/>
<feature type="transmembrane region" description="Helical" evidence="1">
    <location>
        <begin position="12"/>
        <end position="45"/>
    </location>
</feature>
<keyword evidence="1" id="KW-1133">Transmembrane helix</keyword>
<keyword evidence="1" id="KW-0812">Transmembrane</keyword>
<protein>
    <recommendedName>
        <fullName evidence="4">Rod shape-determining protein MreD</fullName>
    </recommendedName>
</protein>
<dbReference type="Proteomes" id="UP000182491">
    <property type="component" value="Unassembled WGS sequence"/>
</dbReference>
<feature type="transmembrane region" description="Helical" evidence="1">
    <location>
        <begin position="114"/>
        <end position="133"/>
    </location>
</feature>
<sequence>MNSSFGLRNIAQFFVFVALQILLMDSLVLFSTGFCFIYIAFLLFLPLVISRVWLLVLGFVVGFTVDIFYDTMGIHAAASVLLAFLRPLLLNLLTPRDGYDSGDAVNIHTMGWRWFLAYTFTLVLVHHTAVFFLETISLQSAVYTMVKILLSTLFTSIVMVILQLLFFSAKRERIDYR</sequence>
<keyword evidence="1" id="KW-0472">Membrane</keyword>
<evidence type="ECO:0000256" key="1">
    <source>
        <dbReference type="SAM" id="Phobius"/>
    </source>
</evidence>